<evidence type="ECO:0000256" key="1">
    <source>
        <dbReference type="SAM" id="MobiDB-lite"/>
    </source>
</evidence>
<name>L0R6H1_HUMAN</name>
<organism evidence="2">
    <name type="scientific">Homo sapiens</name>
    <name type="common">Human</name>
    <dbReference type="NCBI Taxonomy" id="9606"/>
    <lineage>
        <taxon>Eukaryota</taxon>
        <taxon>Metazoa</taxon>
        <taxon>Chordata</taxon>
        <taxon>Craniata</taxon>
        <taxon>Vertebrata</taxon>
        <taxon>Euteleostomi</taxon>
        <taxon>Mammalia</taxon>
        <taxon>Eutheria</taxon>
        <taxon>Euarchontoglires</taxon>
        <taxon>Primates</taxon>
        <taxon>Haplorrhini</taxon>
        <taxon>Catarrhini</taxon>
        <taxon>Hominidae</taxon>
        <taxon>Homo</taxon>
    </lineage>
</organism>
<dbReference type="EMBL" id="HF548024">
    <property type="protein sequence ID" value="CCO13735.1"/>
    <property type="molecule type" value="Genomic_DNA"/>
</dbReference>
<protein>
    <submittedName>
        <fullName evidence="2">Alternative protein GCHFR</fullName>
    </submittedName>
</protein>
<gene>
    <name evidence="2" type="primary">GCHFR</name>
</gene>
<reference evidence="2" key="1">
    <citation type="submission" date="2012-10" db="EMBL/GenBank/DDBJ databases">
        <title>Direct identification of alternative open reading frame translation products in human.</title>
        <authorList>
            <person name="Vanderperre B."/>
            <person name="Lucier J.-F."/>
            <person name="Motard J."/>
            <person name="Tremblay G."/>
            <person name="Vanderperre S."/>
            <person name="Wisztorski M."/>
            <person name="Salzet M."/>
            <person name="Boisvert F.-M."/>
            <person name="Roucou X."/>
        </authorList>
    </citation>
    <scope>NUCLEOTIDE SEQUENCE</scope>
</reference>
<evidence type="ECO:0000313" key="2">
    <source>
        <dbReference type="EMBL" id="CCO13735.1"/>
    </source>
</evidence>
<sequence length="60" mass="6108">MAFSETLRQAVGEGSARCPGAPSCPPASGLGRGPCVGHVPRAAAPGRSWALQRPWRVAPA</sequence>
<proteinExistence type="predicted"/>
<dbReference type="OrthoDB" id="64291at2759"/>
<accession>L0R6H1</accession>
<feature type="region of interest" description="Disordered" evidence="1">
    <location>
        <begin position="1"/>
        <end position="23"/>
    </location>
</feature>
<dbReference type="AlphaFoldDB" id="L0R6H1"/>